<comment type="caution">
    <text evidence="2">The sequence shown here is derived from an EMBL/GenBank/DDBJ whole genome shotgun (WGS) entry which is preliminary data.</text>
</comment>
<reference evidence="2 3" key="1">
    <citation type="submission" date="2020-08" db="EMBL/GenBank/DDBJ databases">
        <title>Sequencing the genomes of 1000 actinobacteria strains.</title>
        <authorList>
            <person name="Klenk H.-P."/>
        </authorList>
    </citation>
    <scope>NUCLEOTIDE SEQUENCE [LARGE SCALE GENOMIC DNA]</scope>
    <source>
        <strain evidence="2 3">DSM 45518</strain>
    </source>
</reference>
<name>A0A7W7CN86_9ACTN</name>
<sequence>MRPQHVDEPDLGDRRAHRTQRLGLSRRRSYDEEARQYLFTTLWLGYCPQGYEIGIFDEANIRAEFADNMFRSGVAMRLWQVRMAELRQQGVAEIGPFNRIFERESERRTAERRTEAGRPPGGESLHTSGDNPEGS</sequence>
<gene>
    <name evidence="2" type="ORF">BKA14_001815</name>
</gene>
<evidence type="ECO:0000313" key="2">
    <source>
        <dbReference type="EMBL" id="MBB4691667.1"/>
    </source>
</evidence>
<dbReference type="AlphaFoldDB" id="A0A7W7CN86"/>
<feature type="region of interest" description="Disordered" evidence="1">
    <location>
        <begin position="102"/>
        <end position="135"/>
    </location>
</feature>
<dbReference type="RefSeq" id="WP_184950459.1">
    <property type="nucleotide sequence ID" value="NZ_BOMC01000004.1"/>
</dbReference>
<feature type="compositionally biased region" description="Basic and acidic residues" evidence="1">
    <location>
        <begin position="102"/>
        <end position="116"/>
    </location>
</feature>
<evidence type="ECO:0000256" key="1">
    <source>
        <dbReference type="SAM" id="MobiDB-lite"/>
    </source>
</evidence>
<accession>A0A7W7CN86</accession>
<proteinExistence type="predicted"/>
<dbReference type="Proteomes" id="UP000542742">
    <property type="component" value="Unassembled WGS sequence"/>
</dbReference>
<feature type="compositionally biased region" description="Polar residues" evidence="1">
    <location>
        <begin position="125"/>
        <end position="135"/>
    </location>
</feature>
<protein>
    <submittedName>
        <fullName evidence="2">Uncharacterized protein</fullName>
    </submittedName>
</protein>
<keyword evidence="3" id="KW-1185">Reference proteome</keyword>
<dbReference type="EMBL" id="JACHMF010000001">
    <property type="protein sequence ID" value="MBB4691667.1"/>
    <property type="molecule type" value="Genomic_DNA"/>
</dbReference>
<evidence type="ECO:0000313" key="3">
    <source>
        <dbReference type="Proteomes" id="UP000542742"/>
    </source>
</evidence>
<organism evidence="2 3">
    <name type="scientific">Paractinoplanes abujensis</name>
    <dbReference type="NCBI Taxonomy" id="882441"/>
    <lineage>
        <taxon>Bacteria</taxon>
        <taxon>Bacillati</taxon>
        <taxon>Actinomycetota</taxon>
        <taxon>Actinomycetes</taxon>
        <taxon>Micromonosporales</taxon>
        <taxon>Micromonosporaceae</taxon>
        <taxon>Paractinoplanes</taxon>
    </lineage>
</organism>